<dbReference type="EMBL" id="JARKIF010000034">
    <property type="protein sequence ID" value="KAJ7610901.1"/>
    <property type="molecule type" value="Genomic_DNA"/>
</dbReference>
<protein>
    <submittedName>
        <fullName evidence="3">Uncharacterized protein</fullName>
    </submittedName>
</protein>
<accession>A0AAD7B662</accession>
<gene>
    <name evidence="3" type="ORF">FB45DRAFT_1066079</name>
</gene>
<dbReference type="AlphaFoldDB" id="A0AAD7B662"/>
<feature type="region of interest" description="Disordered" evidence="2">
    <location>
        <begin position="107"/>
        <end position="135"/>
    </location>
</feature>
<evidence type="ECO:0000313" key="3">
    <source>
        <dbReference type="EMBL" id="KAJ7610901.1"/>
    </source>
</evidence>
<evidence type="ECO:0000313" key="4">
    <source>
        <dbReference type="Proteomes" id="UP001221142"/>
    </source>
</evidence>
<feature type="coiled-coil region" evidence="1">
    <location>
        <begin position="140"/>
        <end position="184"/>
    </location>
</feature>
<evidence type="ECO:0000256" key="1">
    <source>
        <dbReference type="SAM" id="Coils"/>
    </source>
</evidence>
<sequence length="700" mass="77165">MQTRGRNRAVSEAARARQASEERLRPALTHRESRSPTPPPTPPLSLSLADQVHMAYAVDDIHLARVLLLRLQGIEVTSDDDPRITAVRDEDFDACFIPFGRLLDDGRGEASSSSNLKSLPATHTTSAVPPDTRKPDVRRADALREKERLWETEARRYTEERLRCAALRRNASKEEERLRLIKQKEAAAAAVDLRRRRMKPTSRTLNFSLVPPVPQPPARFAYDFPFTTRAIPPPAPPRRSPQRQDEEHEPNRVIFPQVLACMHGQLFPELPDERMLSTSAKSHRERALLDLLLSPVDPNGKGKGRAEPRRCHVCVSPMPSPSTPSSASSGLSRAGSWLSFSGSSRSSTLSVSTAASSVPDSPLIPPSKAPMRLWLPATRRTMSPASILCNCPRESIRQLVDEHPLLPLEPPAPPRRPPHMSKPTSDAELPALPFTLALGRLVAMARNLQASYVRAVVVGYGGVSPDWEDTYWEEEPAMEKTAPLPHCVPPLASKLRLRPTGSRASRLAVREFLSSTLPATPSSPMTVTAEDELVPVARLSPLVPSSTRTLVVPRTQLPARLPYTTVFAAPLPLPRSPWAAAAYAGPRPATTGPVPCSVQEALERARRGLDLEQLFSEEEEEEETEYIETRWTIQKRAPVVRARAVPNSAFLRLKALHNETLTGLGLPTVARRPREAVLGLGVDRAPGSGLRFVYAREVVS</sequence>
<proteinExistence type="predicted"/>
<evidence type="ECO:0000256" key="2">
    <source>
        <dbReference type="SAM" id="MobiDB-lite"/>
    </source>
</evidence>
<feature type="compositionally biased region" description="Basic and acidic residues" evidence="2">
    <location>
        <begin position="14"/>
        <end position="34"/>
    </location>
</feature>
<comment type="caution">
    <text evidence="3">The sequence shown here is derived from an EMBL/GenBank/DDBJ whole genome shotgun (WGS) entry which is preliminary data.</text>
</comment>
<reference evidence="3" key="1">
    <citation type="submission" date="2023-03" db="EMBL/GenBank/DDBJ databases">
        <title>Massive genome expansion in bonnet fungi (Mycena s.s.) driven by repeated elements and novel gene families across ecological guilds.</title>
        <authorList>
            <consortium name="Lawrence Berkeley National Laboratory"/>
            <person name="Harder C.B."/>
            <person name="Miyauchi S."/>
            <person name="Viragh M."/>
            <person name="Kuo A."/>
            <person name="Thoen E."/>
            <person name="Andreopoulos B."/>
            <person name="Lu D."/>
            <person name="Skrede I."/>
            <person name="Drula E."/>
            <person name="Henrissat B."/>
            <person name="Morin E."/>
            <person name="Kohler A."/>
            <person name="Barry K."/>
            <person name="LaButti K."/>
            <person name="Morin E."/>
            <person name="Salamov A."/>
            <person name="Lipzen A."/>
            <person name="Mereny Z."/>
            <person name="Hegedus B."/>
            <person name="Baldrian P."/>
            <person name="Stursova M."/>
            <person name="Weitz H."/>
            <person name="Taylor A."/>
            <person name="Grigoriev I.V."/>
            <person name="Nagy L.G."/>
            <person name="Martin F."/>
            <person name="Kauserud H."/>
        </authorList>
    </citation>
    <scope>NUCLEOTIDE SEQUENCE</scope>
    <source>
        <strain evidence="3">9284</strain>
    </source>
</reference>
<keyword evidence="4" id="KW-1185">Reference proteome</keyword>
<feature type="compositionally biased region" description="Polar residues" evidence="2">
    <location>
        <begin position="110"/>
        <end position="127"/>
    </location>
</feature>
<dbReference type="Proteomes" id="UP001221142">
    <property type="component" value="Unassembled WGS sequence"/>
</dbReference>
<feature type="region of interest" description="Disordered" evidence="2">
    <location>
        <begin position="408"/>
        <end position="427"/>
    </location>
</feature>
<feature type="region of interest" description="Disordered" evidence="2">
    <location>
        <begin position="294"/>
        <end position="335"/>
    </location>
</feature>
<keyword evidence="1" id="KW-0175">Coiled coil</keyword>
<feature type="region of interest" description="Disordered" evidence="2">
    <location>
        <begin position="1"/>
        <end position="45"/>
    </location>
</feature>
<feature type="region of interest" description="Disordered" evidence="2">
    <location>
        <begin position="226"/>
        <end position="251"/>
    </location>
</feature>
<feature type="compositionally biased region" description="Low complexity" evidence="2">
    <location>
        <begin position="323"/>
        <end position="335"/>
    </location>
</feature>
<name>A0AAD7B662_9AGAR</name>
<feature type="compositionally biased region" description="Basic and acidic residues" evidence="2">
    <location>
        <begin position="242"/>
        <end position="251"/>
    </location>
</feature>
<organism evidence="3 4">
    <name type="scientific">Roridomyces roridus</name>
    <dbReference type="NCBI Taxonomy" id="1738132"/>
    <lineage>
        <taxon>Eukaryota</taxon>
        <taxon>Fungi</taxon>
        <taxon>Dikarya</taxon>
        <taxon>Basidiomycota</taxon>
        <taxon>Agaricomycotina</taxon>
        <taxon>Agaricomycetes</taxon>
        <taxon>Agaricomycetidae</taxon>
        <taxon>Agaricales</taxon>
        <taxon>Marasmiineae</taxon>
        <taxon>Mycenaceae</taxon>
        <taxon>Roridomyces</taxon>
    </lineage>
</organism>